<gene>
    <name evidence="1" type="ORF">FLP03_20835</name>
</gene>
<accession>A0A5Y2QRF1</accession>
<comment type="caution">
    <text evidence="1">The sequence shown here is derived from an EMBL/GenBank/DDBJ whole genome shotgun (WGS) entry which is preliminary data.</text>
</comment>
<sequence>MINYDALHINVALAHCRNVINRVKLKHNLIFLH</sequence>
<evidence type="ECO:0000313" key="1">
    <source>
        <dbReference type="EMBL" id="ECF4924581.1"/>
    </source>
</evidence>
<dbReference type="EMBL" id="AAILJL010000024">
    <property type="protein sequence ID" value="ECF4924581.1"/>
    <property type="molecule type" value="Genomic_DNA"/>
</dbReference>
<organism evidence="1">
    <name type="scientific">Salmonella enterica subsp. arizonae</name>
    <dbReference type="NCBI Taxonomy" id="59203"/>
    <lineage>
        <taxon>Bacteria</taxon>
        <taxon>Pseudomonadati</taxon>
        <taxon>Pseudomonadota</taxon>
        <taxon>Gammaproteobacteria</taxon>
        <taxon>Enterobacterales</taxon>
        <taxon>Enterobacteriaceae</taxon>
        <taxon>Salmonella</taxon>
    </lineage>
</organism>
<protein>
    <submittedName>
        <fullName evidence="1">Uncharacterized protein</fullName>
    </submittedName>
</protein>
<reference evidence="1" key="1">
    <citation type="submission" date="2019-07" db="EMBL/GenBank/DDBJ databases">
        <authorList>
            <consortium name="GenomeTrakr network: Whole genome sequencing for foodborne pathogen traceback"/>
        </authorList>
    </citation>
    <scope>NUCLEOTIDE SEQUENCE [LARGE SCALE GENOMIC DNA]</scope>
    <source>
        <strain evidence="1">FDA00014297</strain>
    </source>
</reference>
<proteinExistence type="predicted"/>
<name>A0A5Y2QRF1_SALER</name>
<dbReference type="AlphaFoldDB" id="A0A5Y2QRF1"/>
<dbReference type="Proteomes" id="UP000839641">
    <property type="component" value="Unassembled WGS sequence"/>
</dbReference>